<evidence type="ECO:0000313" key="2">
    <source>
        <dbReference type="EMBL" id="GAA4305284.1"/>
    </source>
</evidence>
<reference evidence="3" key="1">
    <citation type="journal article" date="2019" name="Int. J. Syst. Evol. Microbiol.">
        <title>The Global Catalogue of Microorganisms (GCM) 10K type strain sequencing project: providing services to taxonomists for standard genome sequencing and annotation.</title>
        <authorList>
            <consortium name="The Broad Institute Genomics Platform"/>
            <consortium name="The Broad Institute Genome Sequencing Center for Infectious Disease"/>
            <person name="Wu L."/>
            <person name="Ma J."/>
        </authorList>
    </citation>
    <scope>NUCLEOTIDE SEQUENCE [LARGE SCALE GENOMIC DNA]</scope>
    <source>
        <strain evidence="3">JCM 17664</strain>
    </source>
</reference>
<keyword evidence="1" id="KW-0732">Signal</keyword>
<dbReference type="Pfam" id="PF13517">
    <property type="entry name" value="FG-GAP_3"/>
    <property type="match status" value="2"/>
</dbReference>
<dbReference type="EMBL" id="BAABFN010000002">
    <property type="protein sequence ID" value="GAA4305284.1"/>
    <property type="molecule type" value="Genomic_DNA"/>
</dbReference>
<dbReference type="Pfam" id="PF01839">
    <property type="entry name" value="FG-GAP"/>
    <property type="match status" value="1"/>
</dbReference>
<comment type="caution">
    <text evidence="2">The sequence shown here is derived from an EMBL/GenBank/DDBJ whole genome shotgun (WGS) entry which is preliminary data.</text>
</comment>
<dbReference type="InterPro" id="IPR028994">
    <property type="entry name" value="Integrin_alpha_N"/>
</dbReference>
<dbReference type="PANTHER" id="PTHR44103:SF1">
    <property type="entry name" value="PROPROTEIN CONVERTASE P"/>
    <property type="match status" value="1"/>
</dbReference>
<dbReference type="RefSeq" id="WP_344976558.1">
    <property type="nucleotide sequence ID" value="NZ_BAABFN010000002.1"/>
</dbReference>
<dbReference type="SUPFAM" id="SSF69318">
    <property type="entry name" value="Integrin alpha N-terminal domain"/>
    <property type="match status" value="1"/>
</dbReference>
<accession>A0ABP8FJK8</accession>
<dbReference type="InterPro" id="IPR013517">
    <property type="entry name" value="FG-GAP"/>
</dbReference>
<name>A0ABP8FJK8_9BACT</name>
<dbReference type="PANTHER" id="PTHR44103">
    <property type="entry name" value="PROPROTEIN CONVERTASE P"/>
    <property type="match status" value="1"/>
</dbReference>
<keyword evidence="3" id="KW-1185">Reference proteome</keyword>
<organism evidence="2 3">
    <name type="scientific">Compostibacter hankyongensis</name>
    <dbReference type="NCBI Taxonomy" id="1007089"/>
    <lineage>
        <taxon>Bacteria</taxon>
        <taxon>Pseudomonadati</taxon>
        <taxon>Bacteroidota</taxon>
        <taxon>Chitinophagia</taxon>
        <taxon>Chitinophagales</taxon>
        <taxon>Chitinophagaceae</taxon>
        <taxon>Compostibacter</taxon>
    </lineage>
</organism>
<gene>
    <name evidence="2" type="ORF">GCM10023143_10460</name>
</gene>
<protein>
    <recommendedName>
        <fullName evidence="4">VCBS repeat-containing protein</fullName>
    </recommendedName>
</protein>
<proteinExistence type="predicted"/>
<evidence type="ECO:0000256" key="1">
    <source>
        <dbReference type="ARBA" id="ARBA00022729"/>
    </source>
</evidence>
<dbReference type="Proteomes" id="UP001501207">
    <property type="component" value="Unassembled WGS sequence"/>
</dbReference>
<evidence type="ECO:0008006" key="4">
    <source>
        <dbReference type="Google" id="ProtNLM"/>
    </source>
</evidence>
<sequence>MTAIPHSLKTAALAGMLLICQSCTSQTPGDRPVKFKKHTLTHTYISGGVAVGDINRDGKTDIIAGAYWFEAPGWKPHEIAKPDTFSVDNGYSNSFLNFCMDVNQDGWVDLIRVDFPGKAAVWHENPGNRKTGYWKVHPVYPAVGNESPALVDVDGDGRQDLLCNDPGKKQMIWVRAPEKGDTLWQPFVIGEGEGTKGTHVFTHGLGLGDMNGDGRKDVIIKDGWWEAPENRQQPHWTFHPADLGGDCSQMYVTDADEDGDPDVISASAHNYGVWWHEQKKDRQGNTSWEHHDIDTSFSQSHGMAFSDINGDGYPDLVTGKRYYAHNGHDPGAHEPAVLYWFEFKPGKQPAWIPHKIDDNSGVGLQVDVQDLNKDKLPDIVIANKKGVFYFEQLNR</sequence>
<evidence type="ECO:0000313" key="3">
    <source>
        <dbReference type="Proteomes" id="UP001501207"/>
    </source>
</evidence>
<dbReference type="Gene3D" id="2.130.10.130">
    <property type="entry name" value="Integrin alpha, N-terminal"/>
    <property type="match status" value="3"/>
</dbReference>